<dbReference type="EMBL" id="QIBZ01000007">
    <property type="protein sequence ID" value="RNM35100.1"/>
    <property type="molecule type" value="Genomic_DNA"/>
</dbReference>
<dbReference type="PANTHER" id="PTHR33392">
    <property type="entry name" value="POLYISOPRENYL-TEICHOIC ACID--PEPTIDOGLYCAN TEICHOIC ACID TRANSFERASE TAGU"/>
    <property type="match status" value="1"/>
</dbReference>
<evidence type="ECO:0000313" key="7">
    <source>
        <dbReference type="Proteomes" id="UP000271472"/>
    </source>
</evidence>
<evidence type="ECO:0000256" key="1">
    <source>
        <dbReference type="ARBA" id="ARBA00006068"/>
    </source>
</evidence>
<feature type="transmembrane region" description="Helical" evidence="3">
    <location>
        <begin position="79"/>
        <end position="104"/>
    </location>
</feature>
<comment type="caution">
    <text evidence="6">The sequence shown here is derived from an EMBL/GenBank/DDBJ whole genome shotgun (WGS) entry which is preliminary data.</text>
</comment>
<evidence type="ECO:0000259" key="5">
    <source>
        <dbReference type="Pfam" id="PF13399"/>
    </source>
</evidence>
<gene>
    <name evidence="6" type="ORF">DMP05_05145</name>
</gene>
<dbReference type="InterPro" id="IPR050922">
    <property type="entry name" value="LytR/CpsA/Psr_CW_biosynth"/>
</dbReference>
<accession>A0A3N0IEZ2</accession>
<evidence type="ECO:0000256" key="3">
    <source>
        <dbReference type="SAM" id="Phobius"/>
    </source>
</evidence>
<sequence length="516" mass="54583">MAPRHRSSFDSFPSGESSRRSNTPRRNEDASRPQASAARSYSRAAYGDTGARQRAASFSRDSTQAEYARIRAKKKRRKIIGGVIGALFAVLLVGGGAVLAYMGILNGKLSFGIDDETRGALVDKSLSEPFYMLLMGTDKSEDRDASGEFGDAYRSDSMMLARIDPQQKKVTLVSIERDTLVDIDGYGINKINAAYALGGPSLAVKTVSEFAGVPISHYAEINFDGFKAVVDALGGVDVNVSIDIDDPEAGGSLSAGEQTINGDQALILCRSRHAYEDAGYGGGDYYRAANQRMVLGAIAKKLLASDPATMASTVTALCDYITTDMSVTDIAAVANSMRGMDPSTDIYSTMNPTISSYEDGGWYEYSNNEAWAAMMKRIDQGLSPTPDESASMNNGGVTDGSIGGEAVAQAVLSGEESSLSDYGHGEQVEVQNGSGVSGVAATAASTLTNKGYDVTNTLDADSYNYGKTLVIYDKGTDESVAKSIAKLLGCGTPTVNDGSYTYEGSYLVIVGKDYKG</sequence>
<feature type="region of interest" description="Disordered" evidence="2">
    <location>
        <begin position="1"/>
        <end position="58"/>
    </location>
</feature>
<dbReference type="InterPro" id="IPR027381">
    <property type="entry name" value="LytR/CpsA/Psr_C"/>
</dbReference>
<dbReference type="Gene3D" id="3.40.630.190">
    <property type="entry name" value="LCP protein"/>
    <property type="match status" value="1"/>
</dbReference>
<evidence type="ECO:0000313" key="6">
    <source>
        <dbReference type="EMBL" id="RNM35100.1"/>
    </source>
</evidence>
<dbReference type="RefSeq" id="WP_123219460.1">
    <property type="nucleotide sequence ID" value="NZ_JACHYQ010000001.1"/>
</dbReference>
<keyword evidence="3" id="KW-0812">Transmembrane</keyword>
<reference evidence="7" key="1">
    <citation type="submission" date="2018-05" db="EMBL/GenBank/DDBJ databases">
        <title>Genome Sequencing of selected type strains of the family Eggerthellaceae.</title>
        <authorList>
            <person name="Danylec N."/>
            <person name="Stoll D.A."/>
            <person name="Doetsch A."/>
            <person name="Huch M."/>
        </authorList>
    </citation>
    <scope>NUCLEOTIDE SEQUENCE [LARGE SCALE GENOMIC DNA]</scope>
    <source>
        <strain evidence="7">DSM 22006</strain>
    </source>
</reference>
<dbReference type="OrthoDB" id="9782542at2"/>
<feature type="domain" description="LytR/CpsA/Psr regulator C-terminal" evidence="5">
    <location>
        <begin position="427"/>
        <end position="514"/>
    </location>
</feature>
<evidence type="ECO:0000259" key="4">
    <source>
        <dbReference type="Pfam" id="PF03816"/>
    </source>
</evidence>
<evidence type="ECO:0000256" key="2">
    <source>
        <dbReference type="SAM" id="MobiDB-lite"/>
    </source>
</evidence>
<dbReference type="Proteomes" id="UP000271472">
    <property type="component" value="Unassembled WGS sequence"/>
</dbReference>
<name>A0A3N0IEZ2_9ACTN</name>
<proteinExistence type="inferred from homology"/>
<keyword evidence="3" id="KW-1133">Transmembrane helix</keyword>
<dbReference type="InterPro" id="IPR004474">
    <property type="entry name" value="LytR_CpsA_psr"/>
</dbReference>
<dbReference type="Gene3D" id="3.30.70.2390">
    <property type="match status" value="1"/>
</dbReference>
<keyword evidence="7" id="KW-1185">Reference proteome</keyword>
<comment type="similarity">
    <text evidence="1">Belongs to the LytR/CpsA/Psr (LCP) family.</text>
</comment>
<protein>
    <submittedName>
        <fullName evidence="6">Transcriptional regulator</fullName>
    </submittedName>
</protein>
<organism evidence="6 7">
    <name type="scientific">Slackia isoflavoniconvertens</name>
    <dbReference type="NCBI Taxonomy" id="572010"/>
    <lineage>
        <taxon>Bacteria</taxon>
        <taxon>Bacillati</taxon>
        <taxon>Actinomycetota</taxon>
        <taxon>Coriobacteriia</taxon>
        <taxon>Eggerthellales</taxon>
        <taxon>Eggerthellaceae</taxon>
        <taxon>Slackia</taxon>
    </lineage>
</organism>
<dbReference type="AlphaFoldDB" id="A0A3N0IEZ2"/>
<dbReference type="PANTHER" id="PTHR33392:SF6">
    <property type="entry name" value="POLYISOPRENYL-TEICHOIC ACID--PEPTIDOGLYCAN TEICHOIC ACID TRANSFERASE TAGU"/>
    <property type="match status" value="1"/>
</dbReference>
<feature type="domain" description="Cell envelope-related transcriptional attenuator" evidence="4">
    <location>
        <begin position="154"/>
        <end position="302"/>
    </location>
</feature>
<dbReference type="NCBIfam" id="TIGR00350">
    <property type="entry name" value="lytR_cpsA_psr"/>
    <property type="match status" value="1"/>
</dbReference>
<dbReference type="Pfam" id="PF03816">
    <property type="entry name" value="LytR_cpsA_psr"/>
    <property type="match status" value="1"/>
</dbReference>
<keyword evidence="3" id="KW-0472">Membrane</keyword>
<dbReference type="Pfam" id="PF13399">
    <property type="entry name" value="LytR_C"/>
    <property type="match status" value="1"/>
</dbReference>
<dbReference type="GeneID" id="98661581"/>
<feature type="compositionally biased region" description="Low complexity" evidence="2">
    <location>
        <begin position="32"/>
        <end position="45"/>
    </location>
</feature>